<dbReference type="GO" id="GO:0007155">
    <property type="term" value="P:cell adhesion"/>
    <property type="evidence" value="ECO:0007669"/>
    <property type="project" value="InterPro"/>
</dbReference>
<keyword evidence="2 5" id="KW-0813">Transport</keyword>
<accession>A0A837DF98</accession>
<evidence type="ECO:0000256" key="5">
    <source>
        <dbReference type="RuleBase" id="RU003512"/>
    </source>
</evidence>
<dbReference type="GO" id="GO:0046872">
    <property type="term" value="F:metal ion binding"/>
    <property type="evidence" value="ECO:0007669"/>
    <property type="project" value="UniProtKB-KW"/>
</dbReference>
<dbReference type="PRINTS" id="PR00691">
    <property type="entry name" value="ADHESINB"/>
</dbReference>
<dbReference type="Gene3D" id="3.40.50.1980">
    <property type="entry name" value="Nitrogenase molybdenum iron protein domain"/>
    <property type="match status" value="2"/>
</dbReference>
<proteinExistence type="inferred from homology"/>
<dbReference type="InterPro" id="IPR006128">
    <property type="entry name" value="Lipoprotein_PsaA-like"/>
</dbReference>
<name>A0A837DF98_9PSEU</name>
<dbReference type="InterPro" id="IPR006129">
    <property type="entry name" value="AdhesinB"/>
</dbReference>
<dbReference type="OrthoDB" id="9810636at2"/>
<dbReference type="AlphaFoldDB" id="A0A837DF98"/>
<dbReference type="EMBL" id="JRZE01000003">
    <property type="protein sequence ID" value="KHF45054.1"/>
    <property type="molecule type" value="Genomic_DNA"/>
</dbReference>
<dbReference type="PANTHER" id="PTHR42953">
    <property type="entry name" value="HIGH-AFFINITY ZINC UPTAKE SYSTEM PROTEIN ZNUA-RELATED"/>
    <property type="match status" value="1"/>
</dbReference>
<dbReference type="RefSeq" id="WP_037309880.1">
    <property type="nucleotide sequence ID" value="NZ_CALJZO010000017.1"/>
</dbReference>
<keyword evidence="3" id="KW-0479">Metal-binding</keyword>
<comment type="caution">
    <text evidence="6">The sequence shown here is derived from an EMBL/GenBank/DDBJ whole genome shotgun (WGS) entry which is preliminary data.</text>
</comment>
<evidence type="ECO:0000256" key="3">
    <source>
        <dbReference type="ARBA" id="ARBA00022723"/>
    </source>
</evidence>
<dbReference type="GO" id="GO:0030313">
    <property type="term" value="C:cell envelope"/>
    <property type="evidence" value="ECO:0007669"/>
    <property type="project" value="UniProtKB-SubCell"/>
</dbReference>
<evidence type="ECO:0000313" key="6">
    <source>
        <dbReference type="EMBL" id="KHF45054.1"/>
    </source>
</evidence>
<protein>
    <submittedName>
        <fullName evidence="6">Metal ABC transporter substrate-binding protein</fullName>
    </submittedName>
</protein>
<dbReference type="PRINTS" id="PR00690">
    <property type="entry name" value="ADHESNFAMILY"/>
</dbReference>
<dbReference type="Proteomes" id="UP000030848">
    <property type="component" value="Unassembled WGS sequence"/>
</dbReference>
<dbReference type="GO" id="GO:0030001">
    <property type="term" value="P:metal ion transport"/>
    <property type="evidence" value="ECO:0007669"/>
    <property type="project" value="InterPro"/>
</dbReference>
<dbReference type="SUPFAM" id="SSF53807">
    <property type="entry name" value="Helical backbone' metal receptor"/>
    <property type="match status" value="1"/>
</dbReference>
<gene>
    <name evidence="6" type="ORF">MINT15_19360</name>
</gene>
<evidence type="ECO:0000256" key="1">
    <source>
        <dbReference type="ARBA" id="ARBA00004196"/>
    </source>
</evidence>
<reference evidence="6 7" key="1">
    <citation type="submission" date="2014-10" db="EMBL/GenBank/DDBJ databases">
        <title>Genome sequence of Micropolyspora internatus JCM3315.</title>
        <authorList>
            <person name="Shin S.-K."/>
            <person name="Yi H."/>
        </authorList>
    </citation>
    <scope>NUCLEOTIDE SEQUENCE [LARGE SCALE GENOMIC DNA]</scope>
    <source>
        <strain evidence="6 7">JCM 3315</strain>
    </source>
</reference>
<dbReference type="PANTHER" id="PTHR42953:SF1">
    <property type="entry name" value="METAL-BINDING PROTEIN HI_0362-RELATED"/>
    <property type="match status" value="1"/>
</dbReference>
<comment type="subcellular location">
    <subcellularLocation>
        <location evidence="1">Cell envelope</location>
    </subcellularLocation>
</comment>
<sequence length="339" mass="36869">MGSSDAASLARQRRRARRRDMRALALVVLTATLIVSLAVGYALHPASESATLDPHSGEDPVRVVTTTTFLDDTVREIGGEHVTTVRLMGPGVDPHLYQAKASDLQQMRRADLVVAVGLHLEGSLMRTLQAVAETKPVLFAGEAVPEHLLLSPPPDAGPEEEYDPHVWFEPRLWAYVVDAVTAQLAELDPAHADDYRRRGVAYRERVLAVGEEARALLADIPERSRVLVTSHDAFRYLGRAFDLEVLAIQGISTQQEASTADINRVAEIVAEREVKSVFVETSVSDRTVNAVLAAVRHRGGQARLGAPLYSDSTGEDGTAEGTYLGMVRANAERIAEGLR</sequence>
<evidence type="ECO:0000256" key="2">
    <source>
        <dbReference type="ARBA" id="ARBA00022448"/>
    </source>
</evidence>
<dbReference type="InterPro" id="IPR006127">
    <property type="entry name" value="ZnuA-like"/>
</dbReference>
<dbReference type="InterPro" id="IPR050492">
    <property type="entry name" value="Bact_metal-bind_prot9"/>
</dbReference>
<organism evidence="6 7">
    <name type="scientific">Saccharomonospora viridis</name>
    <dbReference type="NCBI Taxonomy" id="1852"/>
    <lineage>
        <taxon>Bacteria</taxon>
        <taxon>Bacillati</taxon>
        <taxon>Actinomycetota</taxon>
        <taxon>Actinomycetes</taxon>
        <taxon>Pseudonocardiales</taxon>
        <taxon>Pseudonocardiaceae</taxon>
        <taxon>Saccharomonospora</taxon>
    </lineage>
</organism>
<evidence type="ECO:0000313" key="7">
    <source>
        <dbReference type="Proteomes" id="UP000030848"/>
    </source>
</evidence>
<dbReference type="Pfam" id="PF01297">
    <property type="entry name" value="ZnuA"/>
    <property type="match status" value="1"/>
</dbReference>
<comment type="similarity">
    <text evidence="5">Belongs to the bacterial solute-binding protein 9 family.</text>
</comment>
<evidence type="ECO:0000256" key="4">
    <source>
        <dbReference type="ARBA" id="ARBA00022729"/>
    </source>
</evidence>
<keyword evidence="4" id="KW-0732">Signal</keyword>